<evidence type="ECO:0000256" key="1">
    <source>
        <dbReference type="SAM" id="Phobius"/>
    </source>
</evidence>
<reference evidence="3 4" key="1">
    <citation type="journal article" date="2024" name="BMC Biol.">
        <title>Comparative genomics of Ascetosporea gives new insight into the evolutionary basis for animal parasitism in Rhizaria.</title>
        <authorList>
            <person name="Hiltunen Thoren M."/>
            <person name="Onut-Brannstrom I."/>
            <person name="Alfjorden A."/>
            <person name="Peckova H."/>
            <person name="Swords F."/>
            <person name="Hooper C."/>
            <person name="Holzer A.S."/>
            <person name="Bass D."/>
            <person name="Burki F."/>
        </authorList>
    </citation>
    <scope>NUCLEOTIDE SEQUENCE [LARGE SCALE GENOMIC DNA]</scope>
    <source>
        <strain evidence="3">20-A016</strain>
    </source>
</reference>
<comment type="caution">
    <text evidence="3">The sequence shown here is derived from an EMBL/GenBank/DDBJ whole genome shotgun (WGS) entry which is preliminary data.</text>
</comment>
<keyword evidence="1" id="KW-0812">Transmembrane</keyword>
<evidence type="ECO:0000313" key="4">
    <source>
        <dbReference type="Proteomes" id="UP001439008"/>
    </source>
</evidence>
<feature type="transmembrane region" description="Helical" evidence="1">
    <location>
        <begin position="99"/>
        <end position="119"/>
    </location>
</feature>
<proteinExistence type="predicted"/>
<dbReference type="Proteomes" id="UP001439008">
    <property type="component" value="Unassembled WGS sequence"/>
</dbReference>
<evidence type="ECO:0000313" key="3">
    <source>
        <dbReference type="EMBL" id="MES1920065.1"/>
    </source>
</evidence>
<dbReference type="Pfam" id="PF16212">
    <property type="entry name" value="PhoLip_ATPase_C"/>
    <property type="match status" value="1"/>
</dbReference>
<gene>
    <name evidence="3" type="ORF">MHBO_001788</name>
</gene>
<sequence length="162" mass="18661">MLTIVTLFFVMLTIATLFFGAVLFGELLFIVTTKFLLYVLKAFIDVLLIYMVTYFVFDVNYNGADGKGLALCYVSYSIFTSMLAVMTIQVIFEIEKFNVGHVLSYMFSMPLWWVLTLSLNELSFVLDNQGCAVYAIRQIPMWIATFLSCLFCCIGQFFYRLF</sequence>
<protein>
    <recommendedName>
        <fullName evidence="2">P-type ATPase C-terminal domain-containing protein</fullName>
    </recommendedName>
</protein>
<keyword evidence="1" id="KW-0472">Membrane</keyword>
<dbReference type="EMBL" id="JBDODL010000499">
    <property type="protein sequence ID" value="MES1920065.1"/>
    <property type="molecule type" value="Genomic_DNA"/>
</dbReference>
<organism evidence="3 4">
    <name type="scientific">Bonamia ostreae</name>
    <dbReference type="NCBI Taxonomy" id="126728"/>
    <lineage>
        <taxon>Eukaryota</taxon>
        <taxon>Sar</taxon>
        <taxon>Rhizaria</taxon>
        <taxon>Endomyxa</taxon>
        <taxon>Ascetosporea</taxon>
        <taxon>Haplosporida</taxon>
        <taxon>Bonamia</taxon>
    </lineage>
</organism>
<keyword evidence="4" id="KW-1185">Reference proteome</keyword>
<accession>A0ABV2AK62</accession>
<keyword evidence="1" id="KW-1133">Transmembrane helix</keyword>
<feature type="transmembrane region" description="Helical" evidence="1">
    <location>
        <begin position="68"/>
        <end position="92"/>
    </location>
</feature>
<evidence type="ECO:0000259" key="2">
    <source>
        <dbReference type="Pfam" id="PF16212"/>
    </source>
</evidence>
<name>A0ABV2AK62_9EUKA</name>
<feature type="transmembrane region" description="Helical" evidence="1">
    <location>
        <begin position="139"/>
        <end position="159"/>
    </location>
</feature>
<feature type="transmembrane region" description="Helical" evidence="1">
    <location>
        <begin position="35"/>
        <end position="56"/>
    </location>
</feature>
<feature type="domain" description="P-type ATPase C-terminal" evidence="2">
    <location>
        <begin position="32"/>
        <end position="162"/>
    </location>
</feature>
<dbReference type="InterPro" id="IPR032630">
    <property type="entry name" value="P_typ_ATPase_c"/>
</dbReference>
<feature type="transmembrane region" description="Helical" evidence="1">
    <location>
        <begin position="6"/>
        <end position="28"/>
    </location>
</feature>